<comment type="caution">
    <text evidence="4">The sequence shown here is derived from an EMBL/GenBank/DDBJ whole genome shotgun (WGS) entry which is preliminary data.</text>
</comment>
<dbReference type="EMBL" id="QJUP01000001">
    <property type="protein sequence ID" value="TBU99816.1"/>
    <property type="molecule type" value="Genomic_DNA"/>
</dbReference>
<evidence type="ECO:0000256" key="1">
    <source>
        <dbReference type="SAM" id="MobiDB-lite"/>
    </source>
</evidence>
<dbReference type="InterPro" id="IPR022376">
    <property type="entry name" value="PQQ_CXXCW"/>
</dbReference>
<dbReference type="OrthoDB" id="176845at2"/>
<keyword evidence="2" id="KW-0732">Signal</keyword>
<feature type="signal peptide" evidence="2">
    <location>
        <begin position="1"/>
        <end position="21"/>
    </location>
</feature>
<dbReference type="Gene3D" id="3.40.250.10">
    <property type="entry name" value="Rhodanese-like domain"/>
    <property type="match status" value="1"/>
</dbReference>
<dbReference type="Proteomes" id="UP000292639">
    <property type="component" value="Unassembled WGS sequence"/>
</dbReference>
<gene>
    <name evidence="4" type="ORF">DNJ96_00505</name>
</gene>
<feature type="region of interest" description="Disordered" evidence="1">
    <location>
        <begin position="26"/>
        <end position="47"/>
    </location>
</feature>
<name>A0A4Q9RDN0_9GAMM</name>
<sequence>MGQILLSPLLVMSLLLGSARADEKPPLFNTDGYRQEHYRSPTPEQAPGAVTVDTAALRQLLERQPEAVLIDVFRRTWRFGQFFEDQPHSNLPGSVWLANTGDGTLEPGWEAYFTRNLERLSQGRKDAAIVFYCRSDCWLGWNATRRAQAMGYTQLYWYRDGIDGWQQAGLPLHEATPEPFPAP</sequence>
<dbReference type="InterPro" id="IPR001763">
    <property type="entry name" value="Rhodanese-like_dom"/>
</dbReference>
<organism evidence="4 5">
    <name type="scientific">Stutzerimonas kirkiae</name>
    <dbReference type="NCBI Taxonomy" id="2211392"/>
    <lineage>
        <taxon>Bacteria</taxon>
        <taxon>Pseudomonadati</taxon>
        <taxon>Pseudomonadota</taxon>
        <taxon>Gammaproteobacteria</taxon>
        <taxon>Pseudomonadales</taxon>
        <taxon>Pseudomonadaceae</taxon>
        <taxon>Stutzerimonas</taxon>
    </lineage>
</organism>
<dbReference type="InterPro" id="IPR036873">
    <property type="entry name" value="Rhodanese-like_dom_sf"/>
</dbReference>
<dbReference type="Pfam" id="PF00581">
    <property type="entry name" value="Rhodanese"/>
    <property type="match status" value="1"/>
</dbReference>
<keyword evidence="4" id="KW-0808">Transferase</keyword>
<dbReference type="AlphaFoldDB" id="A0A4Q9RDN0"/>
<dbReference type="NCBIfam" id="TIGR03865">
    <property type="entry name" value="PQQ_CXXCW"/>
    <property type="match status" value="1"/>
</dbReference>
<dbReference type="SUPFAM" id="SSF52821">
    <property type="entry name" value="Rhodanese/Cell cycle control phosphatase"/>
    <property type="match status" value="1"/>
</dbReference>
<evidence type="ECO:0000259" key="3">
    <source>
        <dbReference type="PROSITE" id="PS50206"/>
    </source>
</evidence>
<evidence type="ECO:0000313" key="5">
    <source>
        <dbReference type="Proteomes" id="UP000292639"/>
    </source>
</evidence>
<feature type="domain" description="Rhodanese" evidence="3">
    <location>
        <begin position="110"/>
        <end position="174"/>
    </location>
</feature>
<accession>A0A4Q9RDN0</accession>
<protein>
    <submittedName>
        <fullName evidence="4">Sulfurtransferase</fullName>
    </submittedName>
</protein>
<feature type="chain" id="PRO_5020771067" evidence="2">
    <location>
        <begin position="22"/>
        <end position="183"/>
    </location>
</feature>
<dbReference type="GO" id="GO:0016740">
    <property type="term" value="F:transferase activity"/>
    <property type="evidence" value="ECO:0007669"/>
    <property type="project" value="UniProtKB-KW"/>
</dbReference>
<evidence type="ECO:0000256" key="2">
    <source>
        <dbReference type="SAM" id="SignalP"/>
    </source>
</evidence>
<evidence type="ECO:0000313" key="4">
    <source>
        <dbReference type="EMBL" id="TBU99816.1"/>
    </source>
</evidence>
<dbReference type="CDD" id="cd00158">
    <property type="entry name" value="RHOD"/>
    <property type="match status" value="1"/>
</dbReference>
<keyword evidence="5" id="KW-1185">Reference proteome</keyword>
<proteinExistence type="predicted"/>
<dbReference type="PROSITE" id="PS50206">
    <property type="entry name" value="RHODANESE_3"/>
    <property type="match status" value="1"/>
</dbReference>
<dbReference type="RefSeq" id="WP_131183296.1">
    <property type="nucleotide sequence ID" value="NZ_QJUO01000003.1"/>
</dbReference>
<reference evidence="4 5" key="1">
    <citation type="submission" date="2018-06" db="EMBL/GenBank/DDBJ databases">
        <title>Three novel Pseudomonas species isolated from symptomatic oak.</title>
        <authorList>
            <person name="Bueno-Gonzalez V."/>
            <person name="Brady C."/>
        </authorList>
    </citation>
    <scope>NUCLEOTIDE SEQUENCE [LARGE SCALE GENOMIC DNA]</scope>
    <source>
        <strain evidence="4 5">P17C</strain>
    </source>
</reference>